<proteinExistence type="predicted"/>
<dbReference type="Proteomes" id="UP000789901">
    <property type="component" value="Unassembled WGS sequence"/>
</dbReference>
<feature type="non-terminal residue" evidence="2">
    <location>
        <position position="203"/>
    </location>
</feature>
<protein>
    <submittedName>
        <fullName evidence="2">37919_t:CDS:1</fullName>
    </submittedName>
</protein>
<reference evidence="2 3" key="1">
    <citation type="submission" date="2021-06" db="EMBL/GenBank/DDBJ databases">
        <authorList>
            <person name="Kallberg Y."/>
            <person name="Tangrot J."/>
            <person name="Rosling A."/>
        </authorList>
    </citation>
    <scope>NUCLEOTIDE SEQUENCE [LARGE SCALE GENOMIC DNA]</scope>
    <source>
        <strain evidence="2 3">120-4 pot B 10/14</strain>
    </source>
</reference>
<accession>A0ABN7WES6</accession>
<evidence type="ECO:0000256" key="1">
    <source>
        <dbReference type="SAM" id="MobiDB-lite"/>
    </source>
</evidence>
<keyword evidence="3" id="KW-1185">Reference proteome</keyword>
<feature type="compositionally biased region" description="Basic and acidic residues" evidence="1">
    <location>
        <begin position="37"/>
        <end position="53"/>
    </location>
</feature>
<feature type="region of interest" description="Disordered" evidence="1">
    <location>
        <begin position="29"/>
        <end position="68"/>
    </location>
</feature>
<evidence type="ECO:0000313" key="2">
    <source>
        <dbReference type="EMBL" id="CAG8829176.1"/>
    </source>
</evidence>
<name>A0ABN7WES6_GIGMA</name>
<organism evidence="2 3">
    <name type="scientific">Gigaspora margarita</name>
    <dbReference type="NCBI Taxonomy" id="4874"/>
    <lineage>
        <taxon>Eukaryota</taxon>
        <taxon>Fungi</taxon>
        <taxon>Fungi incertae sedis</taxon>
        <taxon>Mucoromycota</taxon>
        <taxon>Glomeromycotina</taxon>
        <taxon>Glomeromycetes</taxon>
        <taxon>Diversisporales</taxon>
        <taxon>Gigasporaceae</taxon>
        <taxon>Gigaspora</taxon>
    </lineage>
</organism>
<feature type="non-terminal residue" evidence="2">
    <location>
        <position position="1"/>
    </location>
</feature>
<sequence>VSDEPSVYFHNSTFTGNLVRTGSIGGNLNLSNKVPKRKIDNEKNDDIKEERASKRNRPQSPENETKVDLSEFEREYSKMNKSDKWTLYWKSGRRYTLQFCLCHSFVIDPNDKIYVNEGVFTEFELDEIKKYKFKPLPQMPQGLLTYLHSFRVYDLLDLRKEILKTQQWDSPYNQKTHFDHNWIRNTMLYEYETGSLEKEHLEL</sequence>
<comment type="caution">
    <text evidence="2">The sequence shown here is derived from an EMBL/GenBank/DDBJ whole genome shotgun (WGS) entry which is preliminary data.</text>
</comment>
<dbReference type="EMBL" id="CAJVQB010041114">
    <property type="protein sequence ID" value="CAG8829176.1"/>
    <property type="molecule type" value="Genomic_DNA"/>
</dbReference>
<gene>
    <name evidence="2" type="ORF">GMARGA_LOCUS29922</name>
</gene>
<evidence type="ECO:0000313" key="3">
    <source>
        <dbReference type="Proteomes" id="UP000789901"/>
    </source>
</evidence>